<proteinExistence type="predicted"/>
<dbReference type="EMBL" id="JACIGI010000012">
    <property type="protein sequence ID" value="MBB4286021.1"/>
    <property type="molecule type" value="Genomic_DNA"/>
</dbReference>
<reference evidence="2 3" key="1">
    <citation type="submission" date="2020-08" db="EMBL/GenBank/DDBJ databases">
        <title>Genome sequencing of Purple Non-Sulfur Bacteria from various extreme environments.</title>
        <authorList>
            <person name="Mayer M."/>
        </authorList>
    </citation>
    <scope>NUCLEOTIDE SEQUENCE [LARGE SCALE GENOMIC DNA]</scope>
    <source>
        <strain evidence="2 3">JA135</strain>
    </source>
</reference>
<keyword evidence="1" id="KW-0812">Transmembrane</keyword>
<dbReference type="AlphaFoldDB" id="A0A7W6WK66"/>
<sequence>MSGNPGKIRPRGWWIPYTFVLAFGVVLVANGTLLYFATTTFSGLTTRQAYVEGLAYNDKVAEEQAQEALGWIWSIDLVSTGAVAPDDPRRRATVRAEARDAAGTPLDGLDLHADIRRPTEPGLDQSVALAPVGPGAYEVTVLLPKPGQWDVMFTAQRGDDTYKLRRRLRTD</sequence>
<comment type="caution">
    <text evidence="2">The sequence shown here is derived from an EMBL/GenBank/DDBJ whole genome shotgun (WGS) entry which is preliminary data.</text>
</comment>
<dbReference type="Pfam" id="PF05751">
    <property type="entry name" value="FixH"/>
    <property type="match status" value="1"/>
</dbReference>
<dbReference type="InterPro" id="IPR008620">
    <property type="entry name" value="FixH"/>
</dbReference>
<protein>
    <submittedName>
        <fullName evidence="2">Nitrogen fixation protein FixH</fullName>
    </submittedName>
</protein>
<evidence type="ECO:0000313" key="3">
    <source>
        <dbReference type="Proteomes" id="UP000555728"/>
    </source>
</evidence>
<name>A0A7W6WK66_9PROT</name>
<evidence type="ECO:0000313" key="2">
    <source>
        <dbReference type="EMBL" id="MBB4286021.1"/>
    </source>
</evidence>
<feature type="transmembrane region" description="Helical" evidence="1">
    <location>
        <begin position="12"/>
        <end position="37"/>
    </location>
</feature>
<dbReference type="RefSeq" id="WP_184434232.1">
    <property type="nucleotide sequence ID" value="NZ_JACIGI010000012.1"/>
</dbReference>
<organism evidence="2 3">
    <name type="scientific">Roseospira goensis</name>
    <dbReference type="NCBI Taxonomy" id="391922"/>
    <lineage>
        <taxon>Bacteria</taxon>
        <taxon>Pseudomonadati</taxon>
        <taxon>Pseudomonadota</taxon>
        <taxon>Alphaproteobacteria</taxon>
        <taxon>Rhodospirillales</taxon>
        <taxon>Rhodospirillaceae</taxon>
        <taxon>Roseospira</taxon>
    </lineage>
</organism>
<accession>A0A7W6WK66</accession>
<keyword evidence="1" id="KW-1133">Transmembrane helix</keyword>
<gene>
    <name evidence="2" type="ORF">GGD88_001746</name>
</gene>
<evidence type="ECO:0000256" key="1">
    <source>
        <dbReference type="SAM" id="Phobius"/>
    </source>
</evidence>
<keyword evidence="1" id="KW-0472">Membrane</keyword>
<keyword evidence="3" id="KW-1185">Reference proteome</keyword>
<dbReference type="Proteomes" id="UP000555728">
    <property type="component" value="Unassembled WGS sequence"/>
</dbReference>